<evidence type="ECO:0000256" key="1">
    <source>
        <dbReference type="SAM" id="Phobius"/>
    </source>
</evidence>
<evidence type="ECO:0008006" key="4">
    <source>
        <dbReference type="Google" id="ProtNLM"/>
    </source>
</evidence>
<gene>
    <name evidence="2" type="ORF">Afil01_65830</name>
</gene>
<sequence>MENGEDDATRSGLRDPKRAVRTLGASVLGLEAIVLLMALAPMRMLKVPHLGWAVTVVLVLTAAAIVLAGMTKRAWAWHAGTVLQLALLPCYFFHWSLTAIGVVFLGAWLYTLHVRKVLSRPPVRDTTPG</sequence>
<feature type="transmembrane region" description="Helical" evidence="1">
    <location>
        <begin position="52"/>
        <end position="71"/>
    </location>
</feature>
<reference evidence="2" key="1">
    <citation type="submission" date="2023-03" db="EMBL/GenBank/DDBJ databases">
        <title>Actinorhabdospora filicis NBRC 111898.</title>
        <authorList>
            <person name="Ichikawa N."/>
            <person name="Sato H."/>
            <person name="Tonouchi N."/>
        </authorList>
    </citation>
    <scope>NUCLEOTIDE SEQUENCE</scope>
    <source>
        <strain evidence="2">NBRC 111898</strain>
    </source>
</reference>
<organism evidence="2 3">
    <name type="scientific">Actinorhabdospora filicis</name>
    <dbReference type="NCBI Taxonomy" id="1785913"/>
    <lineage>
        <taxon>Bacteria</taxon>
        <taxon>Bacillati</taxon>
        <taxon>Actinomycetota</taxon>
        <taxon>Actinomycetes</taxon>
        <taxon>Micromonosporales</taxon>
        <taxon>Micromonosporaceae</taxon>
        <taxon>Actinorhabdospora</taxon>
    </lineage>
</organism>
<dbReference type="InterPro" id="IPR025327">
    <property type="entry name" value="DUF4233"/>
</dbReference>
<keyword evidence="1" id="KW-1133">Transmembrane helix</keyword>
<feature type="transmembrane region" description="Helical" evidence="1">
    <location>
        <begin position="20"/>
        <end position="40"/>
    </location>
</feature>
<proteinExistence type="predicted"/>
<name>A0A9W6SW12_9ACTN</name>
<accession>A0A9W6SW12</accession>
<evidence type="ECO:0000313" key="2">
    <source>
        <dbReference type="EMBL" id="GLZ81776.1"/>
    </source>
</evidence>
<keyword evidence="1" id="KW-0812">Transmembrane</keyword>
<dbReference type="Proteomes" id="UP001165079">
    <property type="component" value="Unassembled WGS sequence"/>
</dbReference>
<protein>
    <recommendedName>
        <fullName evidence="4">DUF4233 domain-containing protein</fullName>
    </recommendedName>
</protein>
<dbReference type="AlphaFoldDB" id="A0A9W6SW12"/>
<keyword evidence="1" id="KW-0472">Membrane</keyword>
<feature type="transmembrane region" description="Helical" evidence="1">
    <location>
        <begin position="91"/>
        <end position="110"/>
    </location>
</feature>
<dbReference type="EMBL" id="BSTX01000007">
    <property type="protein sequence ID" value="GLZ81776.1"/>
    <property type="molecule type" value="Genomic_DNA"/>
</dbReference>
<dbReference type="Pfam" id="PF14017">
    <property type="entry name" value="DUF4233"/>
    <property type="match status" value="1"/>
</dbReference>
<keyword evidence="3" id="KW-1185">Reference proteome</keyword>
<evidence type="ECO:0000313" key="3">
    <source>
        <dbReference type="Proteomes" id="UP001165079"/>
    </source>
</evidence>
<comment type="caution">
    <text evidence="2">The sequence shown here is derived from an EMBL/GenBank/DDBJ whole genome shotgun (WGS) entry which is preliminary data.</text>
</comment>